<evidence type="ECO:0000313" key="2">
    <source>
        <dbReference type="Proteomes" id="UP000001062"/>
    </source>
</evidence>
<accession>F2K2V1</accession>
<dbReference type="HOGENOM" id="CLU_3063223_0_0_6"/>
<sequence length="53" mass="6195">MYKLQETIQTKQINLLSKTKRGFIAPFLKHIMLRVEINSNTTAHIFISFNNTT</sequence>
<dbReference type="AlphaFoldDB" id="F2K2V1"/>
<dbReference type="KEGG" id="mme:Marme_1986"/>
<evidence type="ECO:0000313" key="1">
    <source>
        <dbReference type="EMBL" id="ADZ91234.1"/>
    </source>
</evidence>
<keyword evidence="2" id="KW-1185">Reference proteome</keyword>
<proteinExistence type="predicted"/>
<dbReference type="Proteomes" id="UP000001062">
    <property type="component" value="Chromosome"/>
</dbReference>
<reference evidence="1 2" key="1">
    <citation type="journal article" date="2012" name="Stand. Genomic Sci.">
        <title>Complete genome sequence of the melanogenic marine bacterium Marinomonas mediterranea type strain (MMB-1(T)).</title>
        <authorList>
            <person name="Lucas-Elio P."/>
            <person name="Goodwin L."/>
            <person name="Woyke T."/>
            <person name="Pitluck S."/>
            <person name="Nolan M."/>
            <person name="Kyrpides N.C."/>
            <person name="Detter J.C."/>
            <person name="Copeland A."/>
            <person name="Teshima H."/>
            <person name="Bruce D."/>
            <person name="Detter C."/>
            <person name="Tapia R."/>
            <person name="Han S."/>
            <person name="Land M.L."/>
            <person name="Ivanova N."/>
            <person name="Mikhailova N."/>
            <person name="Johnston A.W."/>
            <person name="Sanchez-Amat A."/>
        </authorList>
    </citation>
    <scope>NUCLEOTIDE SEQUENCE [LARGE SCALE GENOMIC DNA]</scope>
    <source>
        <strain evidence="2">ATCC 700492 / JCM 21426 / NBRC 103028 / MMB-1</strain>
    </source>
</reference>
<protein>
    <submittedName>
        <fullName evidence="1">Uncharacterized protein</fullName>
    </submittedName>
</protein>
<gene>
    <name evidence="1" type="ordered locus">Marme_1986</name>
</gene>
<name>F2K2V1_MARM1</name>
<organism evidence="1 2">
    <name type="scientific">Marinomonas mediterranea (strain ATCC 700492 / JCM 21426 / NBRC 103028 / MMB-1)</name>
    <dbReference type="NCBI Taxonomy" id="717774"/>
    <lineage>
        <taxon>Bacteria</taxon>
        <taxon>Pseudomonadati</taxon>
        <taxon>Pseudomonadota</taxon>
        <taxon>Gammaproteobacteria</taxon>
        <taxon>Oceanospirillales</taxon>
        <taxon>Oceanospirillaceae</taxon>
        <taxon>Marinomonas</taxon>
    </lineage>
</organism>
<dbReference type="EMBL" id="CP002583">
    <property type="protein sequence ID" value="ADZ91234.1"/>
    <property type="molecule type" value="Genomic_DNA"/>
</dbReference>